<dbReference type="PANTHER" id="PTHR45632">
    <property type="entry name" value="LD33804P"/>
    <property type="match status" value="1"/>
</dbReference>
<keyword evidence="2" id="KW-0677">Repeat</keyword>
<dbReference type="EMBL" id="CP002271">
    <property type="protein sequence ID" value="ADO73911.1"/>
    <property type="molecule type" value="Genomic_DNA"/>
</dbReference>
<sequence length="537" mass="56024">MQRASSQETERMRIFKPFISLAVSLPIIACHGPASEEAPELSTHTSSLTSGFSRGCTFALSFKEVLNPHGYVPVVTRRQTPSCAWGEAAVELPQTYRPPELSLIANDLGVAVGYTNKALPSGSSVLVRLEIVHLSPDTLSIQRSAALSTSANFHGTAISKIDLAISADGTTLKARGEKDGNFPEEERWGGRYFVASYPNFFTSSTPPTILVSEVPEAQPVSPWFVTGNLALARTGHTATVLNGTGNVLVVSATSAEVYNPYANASVPTGVPLSSHTHHTATLLGSGKVLVVGGWTGTGPQSASEVYDPATGTWNSAGSLSTPRGHHTATLLGSGKVLVVGGDSTQGHTSSVELYDPATNSWSAGLSAFAARSGHTATPLTSGKVLIVGGTSSSGELRDAHTYDPATNSWSQVAAPPRGRSGHLAIPLYSGLVLVLGGGHDEVDLYNPYNDQWTQNSLLPSGSTAVSATMLYSGEVLVTHSNGQAFLYAPATSTWTSAGTLSAPIAAHVAIRLHTGQVLVTGGTFSGMNVTTVQRYSR</sequence>
<keyword evidence="5" id="KW-1185">Reference proteome</keyword>
<reference evidence="4 6" key="1">
    <citation type="submission" date="2006-04" db="EMBL/GenBank/DDBJ databases">
        <authorList>
            <person name="Nierman W.C."/>
        </authorList>
    </citation>
    <scope>NUCLEOTIDE SEQUENCE [LARGE SCALE GENOMIC DNA]</scope>
    <source>
        <strain evidence="4 6">DW4/3-1</strain>
    </source>
</reference>
<dbReference type="Gene3D" id="2.130.10.80">
    <property type="entry name" value="Galactose oxidase/kelch, beta-propeller"/>
    <property type="match status" value="3"/>
</dbReference>
<dbReference type="SMART" id="SM00612">
    <property type="entry name" value="Kelch"/>
    <property type="match status" value="4"/>
</dbReference>
<dbReference type="InterPro" id="IPR006652">
    <property type="entry name" value="Kelch_1"/>
</dbReference>
<accession>Q08ZA4</accession>
<reference evidence="3 5" key="2">
    <citation type="journal article" date="2011" name="Mol. Biol. Evol.">
        <title>Comparative genomic analysis of fruiting body formation in Myxococcales.</title>
        <authorList>
            <person name="Huntley S."/>
            <person name="Hamann N."/>
            <person name="Wegener-Feldbrugge S."/>
            <person name="Treuner-Lange A."/>
            <person name="Kube M."/>
            <person name="Reinhardt R."/>
            <person name="Klages S."/>
            <person name="Muller R."/>
            <person name="Ronning C.M."/>
            <person name="Nierman W.C."/>
            <person name="Sogaard-Andersen L."/>
        </authorList>
    </citation>
    <scope>NUCLEOTIDE SEQUENCE [LARGE SCALE GENOMIC DNA]</scope>
    <source>
        <strain evidence="3 5">DW4/3-1</strain>
    </source>
</reference>
<dbReference type="HOGENOM" id="CLU_507050_0_0_7"/>
<dbReference type="Proteomes" id="UP000032702">
    <property type="component" value="Unassembled WGS sequence"/>
</dbReference>
<dbReference type="Proteomes" id="UP000001351">
    <property type="component" value="Chromosome"/>
</dbReference>
<dbReference type="KEGG" id="sur:STAUR_6154"/>
<dbReference type="OrthoDB" id="5512641at2"/>
<evidence type="ECO:0000313" key="6">
    <source>
        <dbReference type="Proteomes" id="UP000032702"/>
    </source>
</evidence>
<dbReference type="Pfam" id="PF24681">
    <property type="entry name" value="Kelch_KLHDC2_KLHL20_DRC7"/>
    <property type="match status" value="1"/>
</dbReference>
<dbReference type="SUPFAM" id="SSF117281">
    <property type="entry name" value="Kelch motif"/>
    <property type="match status" value="2"/>
</dbReference>
<dbReference type="InterPro" id="IPR015915">
    <property type="entry name" value="Kelch-typ_b-propeller"/>
</dbReference>
<evidence type="ECO:0000313" key="4">
    <source>
        <dbReference type="EMBL" id="EAU65817.1"/>
    </source>
</evidence>
<evidence type="ECO:0000313" key="5">
    <source>
        <dbReference type="Proteomes" id="UP000001351"/>
    </source>
</evidence>
<name>Q08ZA4_STIAD</name>
<dbReference type="EMBL" id="AAMD01000071">
    <property type="protein sequence ID" value="EAU65817.1"/>
    <property type="molecule type" value="Genomic_DNA"/>
</dbReference>
<dbReference type="STRING" id="378806.STAUR_6154"/>
<gene>
    <name evidence="3" type="ordered locus">STAUR_6154</name>
    <name evidence="4" type="ORF">STIAU_6222</name>
</gene>
<dbReference type="AlphaFoldDB" id="Q08ZA4"/>
<dbReference type="eggNOG" id="COG3055">
    <property type="taxonomic scope" value="Bacteria"/>
</dbReference>
<proteinExistence type="predicted"/>
<protein>
    <submittedName>
        <fullName evidence="4">Uncharacterized protein</fullName>
    </submittedName>
</protein>
<evidence type="ECO:0000256" key="2">
    <source>
        <dbReference type="ARBA" id="ARBA00022737"/>
    </source>
</evidence>
<evidence type="ECO:0000256" key="1">
    <source>
        <dbReference type="ARBA" id="ARBA00022441"/>
    </source>
</evidence>
<dbReference type="PANTHER" id="PTHR45632:SF3">
    <property type="entry name" value="KELCH-LIKE PROTEIN 32"/>
    <property type="match status" value="1"/>
</dbReference>
<organism evidence="4 6">
    <name type="scientific">Stigmatella aurantiaca (strain DW4/3-1)</name>
    <dbReference type="NCBI Taxonomy" id="378806"/>
    <lineage>
        <taxon>Bacteria</taxon>
        <taxon>Pseudomonadati</taxon>
        <taxon>Myxococcota</taxon>
        <taxon>Myxococcia</taxon>
        <taxon>Myxococcales</taxon>
        <taxon>Cystobacterineae</taxon>
        <taxon>Archangiaceae</taxon>
        <taxon>Stigmatella</taxon>
    </lineage>
</organism>
<dbReference type="InterPro" id="IPR037293">
    <property type="entry name" value="Gal_Oxidase_central_sf"/>
</dbReference>
<keyword evidence="1" id="KW-0880">Kelch repeat</keyword>
<evidence type="ECO:0000313" key="3">
    <source>
        <dbReference type="EMBL" id="ADO73911.1"/>
    </source>
</evidence>
<dbReference type="PATRIC" id="fig|378806.16.peg.4890"/>